<dbReference type="PANTHER" id="PTHR46018:SF4">
    <property type="entry name" value="METALLO-HYDROLASE YHFI-RELATED"/>
    <property type="match status" value="1"/>
</dbReference>
<organism evidence="2 3">
    <name type="scientific">Labedaea rhizosphaerae</name>
    <dbReference type="NCBI Taxonomy" id="598644"/>
    <lineage>
        <taxon>Bacteria</taxon>
        <taxon>Bacillati</taxon>
        <taxon>Actinomycetota</taxon>
        <taxon>Actinomycetes</taxon>
        <taxon>Pseudonocardiales</taxon>
        <taxon>Pseudonocardiaceae</taxon>
        <taxon>Labedaea</taxon>
    </lineage>
</organism>
<dbReference type="SUPFAM" id="SSF56281">
    <property type="entry name" value="Metallo-hydrolase/oxidoreductase"/>
    <property type="match status" value="1"/>
</dbReference>
<gene>
    <name evidence="2" type="ORF">EV186_1011903</name>
</gene>
<proteinExistence type="predicted"/>
<accession>A0A4V3D0H9</accession>
<evidence type="ECO:0000313" key="2">
    <source>
        <dbReference type="EMBL" id="TDQ05925.1"/>
    </source>
</evidence>
<dbReference type="InterPro" id="IPR036866">
    <property type="entry name" value="RibonucZ/Hydroxyglut_hydro"/>
</dbReference>
<dbReference type="PANTHER" id="PTHR46018">
    <property type="entry name" value="ZINC PHOSPHODIESTERASE ELAC PROTEIN 1"/>
    <property type="match status" value="1"/>
</dbReference>
<protein>
    <submittedName>
        <fullName evidence="2">Ribonuclease BN (tRNA processing enzyme)</fullName>
    </submittedName>
</protein>
<dbReference type="EMBL" id="SNXZ01000001">
    <property type="protein sequence ID" value="TDQ05925.1"/>
    <property type="molecule type" value="Genomic_DNA"/>
</dbReference>
<dbReference type="InterPro" id="IPR001279">
    <property type="entry name" value="Metallo-B-lactamas"/>
</dbReference>
<evidence type="ECO:0000313" key="3">
    <source>
        <dbReference type="Proteomes" id="UP000295444"/>
    </source>
</evidence>
<dbReference type="GO" id="GO:0042781">
    <property type="term" value="F:3'-tRNA processing endoribonuclease activity"/>
    <property type="evidence" value="ECO:0007669"/>
    <property type="project" value="TreeGrafter"/>
</dbReference>
<feature type="domain" description="Metallo-beta-lactamase" evidence="1">
    <location>
        <begin position="19"/>
        <end position="209"/>
    </location>
</feature>
<dbReference type="RefSeq" id="WP_133848591.1">
    <property type="nucleotide sequence ID" value="NZ_SNXZ01000001.1"/>
</dbReference>
<dbReference type="Gene3D" id="3.60.15.10">
    <property type="entry name" value="Ribonuclease Z/Hydroxyacylglutathione hydrolase-like"/>
    <property type="match status" value="1"/>
</dbReference>
<evidence type="ECO:0000259" key="1">
    <source>
        <dbReference type="SMART" id="SM00849"/>
    </source>
</evidence>
<dbReference type="SMART" id="SM00849">
    <property type="entry name" value="Lactamase_B"/>
    <property type="match status" value="1"/>
</dbReference>
<comment type="caution">
    <text evidence="2">The sequence shown here is derived from an EMBL/GenBank/DDBJ whole genome shotgun (WGS) entry which is preliminary data.</text>
</comment>
<reference evidence="2 3" key="1">
    <citation type="submission" date="2019-03" db="EMBL/GenBank/DDBJ databases">
        <title>Genomic Encyclopedia of Type Strains, Phase IV (KMG-IV): sequencing the most valuable type-strain genomes for metagenomic binning, comparative biology and taxonomic classification.</title>
        <authorList>
            <person name="Goeker M."/>
        </authorList>
    </citation>
    <scope>NUCLEOTIDE SEQUENCE [LARGE SCALE GENOMIC DNA]</scope>
    <source>
        <strain evidence="2 3">DSM 45361</strain>
    </source>
</reference>
<keyword evidence="3" id="KW-1185">Reference proteome</keyword>
<name>A0A4V3D0H9_LABRH</name>
<dbReference type="OrthoDB" id="9800940at2"/>
<dbReference type="AlphaFoldDB" id="A0A4V3D0H9"/>
<dbReference type="Proteomes" id="UP000295444">
    <property type="component" value="Unassembled WGS sequence"/>
</dbReference>
<sequence>MRRLTVLGSCGAHPEAGSACSGFLLAYDDLRIVLDLGFATFPRLLDANGSGAVGAVVITHSHSDHCVDLNALFRERAFVDGPRIPLYCPPDVVSRVEPLEPRAQLSDVFDVFELPGTHHIGSLRVDGVLLPHYVPNAGIRLTAPGFTLAYTGDTAPCDELATLGADADLYIVDSTFLDDDTRGSHTLLTAREAGAAARAAGAKRLLLTHFWPGTDRSAAVAQAAEEFTGEVIAARDGLVLEL</sequence>
<dbReference type="Pfam" id="PF12706">
    <property type="entry name" value="Lactamase_B_2"/>
    <property type="match status" value="1"/>
</dbReference>